<feature type="chain" id="PRO_5021764442" evidence="1">
    <location>
        <begin position="30"/>
        <end position="157"/>
    </location>
</feature>
<protein>
    <submittedName>
        <fullName evidence="2">Uncharacterized protein</fullName>
    </submittedName>
</protein>
<keyword evidence="1" id="KW-0732">Signal</keyword>
<dbReference type="RefSeq" id="WP_186818500.1">
    <property type="nucleotide sequence ID" value="NZ_BJXA01000023.1"/>
</dbReference>
<organism evidence="2 3">
    <name type="scientific">Nocardia ninae NBRC 108245</name>
    <dbReference type="NCBI Taxonomy" id="1210091"/>
    <lineage>
        <taxon>Bacteria</taxon>
        <taxon>Bacillati</taxon>
        <taxon>Actinomycetota</taxon>
        <taxon>Actinomycetes</taxon>
        <taxon>Mycobacteriales</taxon>
        <taxon>Nocardiaceae</taxon>
        <taxon>Nocardia</taxon>
    </lineage>
</organism>
<dbReference type="EMBL" id="BJXA01000023">
    <property type="protein sequence ID" value="GEM39274.1"/>
    <property type="molecule type" value="Genomic_DNA"/>
</dbReference>
<dbReference type="AlphaFoldDB" id="A0A511MF23"/>
<reference evidence="2 3" key="1">
    <citation type="submission" date="2019-07" db="EMBL/GenBank/DDBJ databases">
        <title>Whole genome shotgun sequence of Nocardia ninae NBRC 108245.</title>
        <authorList>
            <person name="Hosoyama A."/>
            <person name="Uohara A."/>
            <person name="Ohji S."/>
            <person name="Ichikawa N."/>
        </authorList>
    </citation>
    <scope>NUCLEOTIDE SEQUENCE [LARGE SCALE GENOMIC DNA]</scope>
    <source>
        <strain evidence="2 3">NBRC 108245</strain>
    </source>
</reference>
<gene>
    <name evidence="2" type="ORF">NN4_37930</name>
</gene>
<name>A0A511MF23_9NOCA</name>
<evidence type="ECO:0000313" key="3">
    <source>
        <dbReference type="Proteomes" id="UP000321424"/>
    </source>
</evidence>
<feature type="signal peptide" evidence="1">
    <location>
        <begin position="1"/>
        <end position="29"/>
    </location>
</feature>
<accession>A0A511MF23</accession>
<sequence length="157" mass="16090">MPFKQLGKLSAVAVVAVAALIGASAPASASNYVGVNLPMTSTGADGIGCAGDVWATGNVYPDGDVPGTVDLQLKGWLKVFGIPAPWCSVTAVVDWRNLDTGASGSGSVFLGGGNGTPFFWIAPQNGNLRLVTGRGQVTFTINTNFPHTPSETTFAVY</sequence>
<evidence type="ECO:0000313" key="2">
    <source>
        <dbReference type="EMBL" id="GEM39274.1"/>
    </source>
</evidence>
<keyword evidence="3" id="KW-1185">Reference proteome</keyword>
<evidence type="ECO:0000256" key="1">
    <source>
        <dbReference type="SAM" id="SignalP"/>
    </source>
</evidence>
<comment type="caution">
    <text evidence="2">The sequence shown here is derived from an EMBL/GenBank/DDBJ whole genome shotgun (WGS) entry which is preliminary data.</text>
</comment>
<proteinExistence type="predicted"/>
<dbReference type="Proteomes" id="UP000321424">
    <property type="component" value="Unassembled WGS sequence"/>
</dbReference>